<name>A0A128A438_9ARCH</name>
<dbReference type="GO" id="GO:0035556">
    <property type="term" value="P:intracellular signal transduction"/>
    <property type="evidence" value="ECO:0007669"/>
    <property type="project" value="InterPro"/>
</dbReference>
<dbReference type="SUPFAM" id="SSF55073">
    <property type="entry name" value="Nucleotide cyclase"/>
    <property type="match status" value="1"/>
</dbReference>
<accession>A0A128A438</accession>
<feature type="domain" description="Guanylate cyclase" evidence="1">
    <location>
        <begin position="13"/>
        <end position="136"/>
    </location>
</feature>
<evidence type="ECO:0000259" key="1">
    <source>
        <dbReference type="PROSITE" id="PS50125"/>
    </source>
</evidence>
<dbReference type="InterPro" id="IPR001054">
    <property type="entry name" value="A/G_cyclase"/>
</dbReference>
<evidence type="ECO:0000313" key="3">
    <source>
        <dbReference type="Proteomes" id="UP000196239"/>
    </source>
</evidence>
<dbReference type="KEGG" id="ndv:NDEV_1346"/>
<dbReference type="Pfam" id="PF00211">
    <property type="entry name" value="Guanylate_cyc"/>
    <property type="match status" value="1"/>
</dbReference>
<sequence length="399" mass="45750">MALKTSLNLIHANFFFVDIVGLSDPTMSTKTQIKKIETLNKSIADCEAFKSTPEDTILVLPTGDGMALGFLQGPELPLQLSIQLQQKLFEYNKAKIPSEIVQVRIGLHSGNVFVVNDIQGNKNIWGPGLIIARRVMDFGDEHHILLSNTLAENLHELSDEYQQMIKPVHDFTLKHGKTMLVYSAYGKGFGNSEHPSKGAAQRSKMGEEIIKRNKTTLYPFVEVEISIKDSAKSLVHYKRTYQIRNISDEPIYNVLHGIATDVEKHSINDLNVKVYDENNRNLTISSINVDEPFQKEFTTLFNQPILKNEDSRYYIMEYDVEEPDRYFENAFLINCKKIVIKMEYPAHSFSEPILYEVNQETEEKKKSEIKPAIRENGDTNVIRWAKEDITKGQTFRVEW</sequence>
<evidence type="ECO:0000313" key="2">
    <source>
        <dbReference type="EMBL" id="CUR52111.1"/>
    </source>
</evidence>
<protein>
    <submittedName>
        <fullName evidence="2">Adenylyl cyclase class-3/4/guanylyl cyclase</fullName>
    </submittedName>
</protein>
<dbReference type="AlphaFoldDB" id="A0A128A438"/>
<dbReference type="EMBL" id="LN890280">
    <property type="protein sequence ID" value="CUR52111.1"/>
    <property type="molecule type" value="Genomic_DNA"/>
</dbReference>
<gene>
    <name evidence="2" type="ORF">NDEV_1346</name>
</gene>
<proteinExistence type="predicted"/>
<dbReference type="InterPro" id="IPR029787">
    <property type="entry name" value="Nucleotide_cyclase"/>
</dbReference>
<dbReference type="PROSITE" id="PS50125">
    <property type="entry name" value="GUANYLATE_CYCLASE_2"/>
    <property type="match status" value="1"/>
</dbReference>
<organism evidence="2 3">
    <name type="scientific">Nitrosotalea devaniterrae</name>
    <dbReference type="NCBI Taxonomy" id="1078905"/>
    <lineage>
        <taxon>Archaea</taxon>
        <taxon>Nitrososphaerota</taxon>
        <taxon>Nitrososphaeria</taxon>
        <taxon>Nitrosotaleales</taxon>
        <taxon>Nitrosotaleaceae</taxon>
        <taxon>Nitrosotalea</taxon>
    </lineage>
</organism>
<reference evidence="3" key="1">
    <citation type="submission" date="2015-10" db="EMBL/GenBank/DDBJ databases">
        <authorList>
            <person name="Lehtovirta-Morley L.E."/>
            <person name="Vieille C."/>
        </authorList>
    </citation>
    <scope>NUCLEOTIDE SEQUENCE [LARGE SCALE GENOMIC DNA]</scope>
</reference>
<keyword evidence="3" id="KW-1185">Reference proteome</keyword>
<dbReference type="Proteomes" id="UP000196239">
    <property type="component" value="Chromosome 1"/>
</dbReference>
<dbReference type="Gene3D" id="3.30.70.1230">
    <property type="entry name" value="Nucleotide cyclase"/>
    <property type="match status" value="1"/>
</dbReference>
<dbReference type="GO" id="GO:0009190">
    <property type="term" value="P:cyclic nucleotide biosynthetic process"/>
    <property type="evidence" value="ECO:0007669"/>
    <property type="project" value="InterPro"/>
</dbReference>